<organism evidence="1">
    <name type="scientific">uncultured marine virus</name>
    <dbReference type="NCBI Taxonomy" id="186617"/>
    <lineage>
        <taxon>Viruses</taxon>
        <taxon>environmental samples</taxon>
    </lineage>
</organism>
<reference evidence="1" key="2">
    <citation type="submission" date="2015-03" db="EMBL/GenBank/DDBJ databases">
        <authorList>
            <person name="Chow C.-E.T."/>
            <person name="Winget D.M."/>
            <person name="White R.A.III."/>
            <person name="Hallam S.J."/>
            <person name="Suttle C.A."/>
        </authorList>
    </citation>
    <scope>NUCLEOTIDE SEQUENCE</scope>
    <source>
        <strain evidence="1">Anoxic3_4</strain>
    </source>
</reference>
<evidence type="ECO:0000313" key="1">
    <source>
        <dbReference type="EMBL" id="AKH46183.1"/>
    </source>
</evidence>
<sequence>MKEKTRPIFAHIREDIFLEINNVRYSDETRRAFLETALSAEITRRGNGNK</sequence>
<name>A0A0F7L3Y1_9VIRU</name>
<protein>
    <submittedName>
        <fullName evidence="1">Uncharacterized protein</fullName>
    </submittedName>
</protein>
<accession>A0A0F7L3Y1</accession>
<proteinExistence type="predicted"/>
<dbReference type="EMBL" id="KR029579">
    <property type="protein sequence ID" value="AKH46183.1"/>
    <property type="molecule type" value="Genomic_DNA"/>
</dbReference>
<reference evidence="1" key="1">
    <citation type="journal article" date="2015" name="Front. Microbiol.">
        <title>Combining genomic sequencing methods to explore viral diversity and reveal potential virus-host interactions.</title>
        <authorList>
            <person name="Chow C.E."/>
            <person name="Winget D.M."/>
            <person name="White R.A.III."/>
            <person name="Hallam S.J."/>
            <person name="Suttle C.A."/>
        </authorList>
    </citation>
    <scope>NUCLEOTIDE SEQUENCE</scope>
    <source>
        <strain evidence="1">Anoxic3_4</strain>
    </source>
</reference>